<dbReference type="GO" id="GO:0005634">
    <property type="term" value="C:nucleus"/>
    <property type="evidence" value="ECO:0007669"/>
    <property type="project" value="UniProtKB-ARBA"/>
</dbReference>
<protein>
    <recommendedName>
        <fullName evidence="14">Oxysterol-binding protein</fullName>
    </recommendedName>
</protein>
<reference evidence="17" key="2">
    <citation type="submission" date="2022-10" db="EMBL/GenBank/DDBJ databases">
        <authorList>
            <consortium name="ENA_rothamsted_submissions"/>
            <consortium name="culmorum"/>
            <person name="King R."/>
        </authorList>
    </citation>
    <scope>NUCLEOTIDE SEQUENCE</scope>
</reference>
<evidence type="ECO:0000256" key="6">
    <source>
        <dbReference type="ARBA" id="ARBA00022475"/>
    </source>
</evidence>
<dbReference type="AlphaFoldDB" id="A0A9N9X3W5"/>
<dbReference type="Pfam" id="PF15409">
    <property type="entry name" value="PH_8"/>
    <property type="match status" value="1"/>
</dbReference>
<keyword evidence="11" id="KW-0446">Lipid-binding</keyword>
<evidence type="ECO:0000313" key="17">
    <source>
        <dbReference type="EMBL" id="CAG9821270.1"/>
    </source>
</evidence>
<dbReference type="InterPro" id="IPR037239">
    <property type="entry name" value="OSBP_sf"/>
</dbReference>
<feature type="domain" description="PH" evidence="16">
    <location>
        <begin position="83"/>
        <end position="178"/>
    </location>
</feature>
<dbReference type="GO" id="GO:0005789">
    <property type="term" value="C:endoplasmic reticulum membrane"/>
    <property type="evidence" value="ECO:0007669"/>
    <property type="project" value="UniProtKB-SubCell"/>
</dbReference>
<keyword evidence="12" id="KW-0472">Membrane</keyword>
<dbReference type="Gene3D" id="2.40.160.120">
    <property type="match status" value="1"/>
</dbReference>
<dbReference type="SUPFAM" id="SSF50729">
    <property type="entry name" value="PH domain-like"/>
    <property type="match status" value="1"/>
</dbReference>
<keyword evidence="8" id="KW-0597">Phosphoprotein</keyword>
<dbReference type="Gene3D" id="2.30.29.30">
    <property type="entry name" value="Pleckstrin-homology domain (PH domain)/Phosphotyrosine-binding domain (PTB)"/>
    <property type="match status" value="1"/>
</dbReference>
<dbReference type="GO" id="GO:0120015">
    <property type="term" value="F:sterol transfer activity"/>
    <property type="evidence" value="ECO:0007669"/>
    <property type="project" value="UniProtKB-ARBA"/>
</dbReference>
<dbReference type="PROSITE" id="PS50003">
    <property type="entry name" value="PH_DOMAIN"/>
    <property type="match status" value="1"/>
</dbReference>
<dbReference type="CDD" id="cd13287">
    <property type="entry name" value="PH_ORP3_ORP6_ORP7"/>
    <property type="match status" value="1"/>
</dbReference>
<feature type="compositionally biased region" description="Low complexity" evidence="15">
    <location>
        <begin position="531"/>
        <end position="548"/>
    </location>
</feature>
<evidence type="ECO:0000256" key="3">
    <source>
        <dbReference type="ARBA" id="ARBA00004586"/>
    </source>
</evidence>
<dbReference type="Proteomes" id="UP001153737">
    <property type="component" value="Chromosome 4"/>
</dbReference>
<gene>
    <name evidence="17" type="ORF">PHAECO_LOCUS8011</name>
</gene>
<evidence type="ECO:0000313" key="18">
    <source>
        <dbReference type="Proteomes" id="UP001153737"/>
    </source>
</evidence>
<evidence type="ECO:0000256" key="15">
    <source>
        <dbReference type="SAM" id="MobiDB-lite"/>
    </source>
</evidence>
<dbReference type="Gene3D" id="3.30.70.3490">
    <property type="match status" value="1"/>
</dbReference>
<dbReference type="EMBL" id="OU896710">
    <property type="protein sequence ID" value="CAG9821270.1"/>
    <property type="molecule type" value="Genomic_DNA"/>
</dbReference>
<evidence type="ECO:0000256" key="5">
    <source>
        <dbReference type="ARBA" id="ARBA00022448"/>
    </source>
</evidence>
<keyword evidence="18" id="KW-1185">Reference proteome</keyword>
<keyword evidence="6" id="KW-1003">Cell membrane</keyword>
<evidence type="ECO:0000256" key="8">
    <source>
        <dbReference type="ARBA" id="ARBA00022553"/>
    </source>
</evidence>
<evidence type="ECO:0000256" key="2">
    <source>
        <dbReference type="ARBA" id="ARBA00004514"/>
    </source>
</evidence>
<feature type="region of interest" description="Disordered" evidence="15">
    <location>
        <begin position="24"/>
        <end position="66"/>
    </location>
</feature>
<dbReference type="InterPro" id="IPR041680">
    <property type="entry name" value="PH_8"/>
</dbReference>
<organism evidence="17 18">
    <name type="scientific">Phaedon cochleariae</name>
    <name type="common">Mustard beetle</name>
    <dbReference type="NCBI Taxonomy" id="80249"/>
    <lineage>
        <taxon>Eukaryota</taxon>
        <taxon>Metazoa</taxon>
        <taxon>Ecdysozoa</taxon>
        <taxon>Arthropoda</taxon>
        <taxon>Hexapoda</taxon>
        <taxon>Insecta</taxon>
        <taxon>Pterygota</taxon>
        <taxon>Neoptera</taxon>
        <taxon>Endopterygota</taxon>
        <taxon>Coleoptera</taxon>
        <taxon>Polyphaga</taxon>
        <taxon>Cucujiformia</taxon>
        <taxon>Chrysomeloidea</taxon>
        <taxon>Chrysomelidae</taxon>
        <taxon>Chrysomelinae</taxon>
        <taxon>Chrysomelini</taxon>
        <taxon>Phaedon</taxon>
    </lineage>
</organism>
<keyword evidence="7" id="KW-0963">Cytoplasm</keyword>
<dbReference type="GO" id="GO:0005829">
    <property type="term" value="C:cytosol"/>
    <property type="evidence" value="ECO:0007669"/>
    <property type="project" value="UniProtKB-SubCell"/>
</dbReference>
<dbReference type="GO" id="GO:0015485">
    <property type="term" value="F:cholesterol binding"/>
    <property type="evidence" value="ECO:0007669"/>
    <property type="project" value="TreeGrafter"/>
</dbReference>
<evidence type="ECO:0000256" key="14">
    <source>
        <dbReference type="RuleBase" id="RU003845"/>
    </source>
</evidence>
<evidence type="ECO:0000256" key="7">
    <source>
        <dbReference type="ARBA" id="ARBA00022490"/>
    </source>
</evidence>
<dbReference type="GO" id="GO:0006699">
    <property type="term" value="P:bile acid biosynthetic process"/>
    <property type="evidence" value="ECO:0007669"/>
    <property type="project" value="UniProtKB-ARBA"/>
</dbReference>
<accession>A0A9N9X3W5</accession>
<dbReference type="PANTHER" id="PTHR10972:SF203">
    <property type="entry name" value="OXYSTEROL-BINDING PROTEIN HOMOLOG 3"/>
    <property type="match status" value="1"/>
</dbReference>
<keyword evidence="9" id="KW-0256">Endoplasmic reticulum</keyword>
<evidence type="ECO:0000256" key="9">
    <source>
        <dbReference type="ARBA" id="ARBA00022824"/>
    </source>
</evidence>
<evidence type="ECO:0000256" key="1">
    <source>
        <dbReference type="ARBA" id="ARBA00004236"/>
    </source>
</evidence>
<evidence type="ECO:0000256" key="11">
    <source>
        <dbReference type="ARBA" id="ARBA00023121"/>
    </source>
</evidence>
<dbReference type="InterPro" id="IPR018494">
    <property type="entry name" value="Oxysterol-bd_CS"/>
</dbReference>
<evidence type="ECO:0000256" key="12">
    <source>
        <dbReference type="ARBA" id="ARBA00023136"/>
    </source>
</evidence>
<dbReference type="PANTHER" id="PTHR10972">
    <property type="entry name" value="OXYSTEROL-BINDING PROTEIN-RELATED"/>
    <property type="match status" value="1"/>
</dbReference>
<dbReference type="InterPro" id="IPR000648">
    <property type="entry name" value="Oxysterol-bd"/>
</dbReference>
<evidence type="ECO:0000259" key="16">
    <source>
        <dbReference type="PROSITE" id="PS50003"/>
    </source>
</evidence>
<sequence>MAMATSDMRKSPQLSKIKLKVVNSAVTASDSDASIDTNSLSAESATEQNHPPRNEKRRKKNRRGSEWEIMEGLKDGQRFDNKPNPFTGYLHKKRKWPLKGWHKRYFMIDKGILVYGKGPAEINKGKIHGTLDIGLSVISTKQKRRRIDIDAEEFIYHLKAKPEETFSSWVEQLTAHRLYRQHVLTYGANVGALLKAVDGLHNISRTPEILSRDGSLTRGLQPPSGGRRLSIWVQETATSLEQYQHDAAIIEQNIGKLSRLLQQIESSNPIVTECITEALSPSVKKDRRKFGLKKKKSASSKGGSVDLTIQFSGSKSVTGTDADNPSPLSNALSTTNLPVPASVTPTPDSLSNVDVISLSAENQMREDFITLAKQIIGSLKTLTFGLGTERDRLKTAIETEAQAPPNNSDLRSRLTRIHEASDLTEMSQLEHLSENNHSQKLYNASLSYSSSCISATEFFDAEDLPGDRPAAHAHIGGGAAGREEESDMRARSKDLSLEYSRGVGEASGGEGAYPRGGKEEESEVRTRSESSSEAGSLSSGEGSVSSESELGDELHSANSIDVGETQGLTGRRTVLPCPRPPTEGLSLWNLLSRNIGKDLSQISMPVALNEPLNVLQRLCEELEYSELLDRAATLDDPYERMVEIAAFAVSGYASTLSRAGNKPFNPLLGETFECTREDKGFRFIAEQVSHHPPISACHAESPNFTFWQDARVKTKFWGKSMEFQPLGQVHVLLPRTGDLYTWNKVTTCVHNLFSGQRWVDQYGELKITNGRITCKLTFSKASYWSAKRHEVVGAVYDESGRPVRPLFGKWSESLYAGHAPSARCVWRAGTLPPDHERYYGFTRFAVELNELGQEAGLLPPTDTRLRPDQRALEEGDLEGAEASKMRLEGMQRDRRKRREELNMSYEPKWFSCPQDDTWQYNGKYWDTRKSPGFSNMHFESLW</sequence>
<feature type="compositionally biased region" description="Basic and acidic residues" evidence="15">
    <location>
        <begin position="481"/>
        <end position="496"/>
    </location>
</feature>
<comment type="similarity">
    <text evidence="4 13">Belongs to the OSBP family.</text>
</comment>
<dbReference type="OrthoDB" id="1854502at2759"/>
<evidence type="ECO:0000256" key="4">
    <source>
        <dbReference type="ARBA" id="ARBA00008842"/>
    </source>
</evidence>
<feature type="compositionally biased region" description="Polar residues" evidence="15">
    <location>
        <begin position="24"/>
        <end position="51"/>
    </location>
</feature>
<dbReference type="Pfam" id="PF01237">
    <property type="entry name" value="Oxysterol_BP"/>
    <property type="match status" value="1"/>
</dbReference>
<dbReference type="FunFam" id="2.40.160.120:FF:000001">
    <property type="entry name" value="Oxysterol-binding protein"/>
    <property type="match status" value="1"/>
</dbReference>
<keyword evidence="10 14" id="KW-0445">Lipid transport</keyword>
<dbReference type="InterPro" id="IPR001849">
    <property type="entry name" value="PH_domain"/>
</dbReference>
<evidence type="ECO:0000256" key="10">
    <source>
        <dbReference type="ARBA" id="ARBA00023055"/>
    </source>
</evidence>
<feature type="region of interest" description="Disordered" evidence="15">
    <location>
        <begin position="314"/>
        <end position="348"/>
    </location>
</feature>
<keyword evidence="5 14" id="KW-0813">Transport</keyword>
<dbReference type="SMART" id="SM00233">
    <property type="entry name" value="PH"/>
    <property type="match status" value="1"/>
</dbReference>
<evidence type="ECO:0000256" key="13">
    <source>
        <dbReference type="RuleBase" id="RU003844"/>
    </source>
</evidence>
<name>A0A9N9X3W5_PHACE</name>
<dbReference type="SUPFAM" id="SSF144000">
    <property type="entry name" value="Oxysterol-binding protein-like"/>
    <property type="match status" value="1"/>
</dbReference>
<feature type="compositionally biased region" description="Basic and acidic residues" evidence="15">
    <location>
        <begin position="516"/>
        <end position="530"/>
    </location>
</feature>
<dbReference type="GO" id="GO:0097038">
    <property type="term" value="C:perinuclear endoplasmic reticulum"/>
    <property type="evidence" value="ECO:0007669"/>
    <property type="project" value="TreeGrafter"/>
</dbReference>
<feature type="region of interest" description="Disordered" evidence="15">
    <location>
        <begin position="469"/>
        <end position="578"/>
    </location>
</feature>
<comment type="subcellular location">
    <subcellularLocation>
        <location evidence="1">Cell membrane</location>
    </subcellularLocation>
    <subcellularLocation>
        <location evidence="2">Cytoplasm</location>
        <location evidence="2">Cytosol</location>
    </subcellularLocation>
    <subcellularLocation>
        <location evidence="3">Endoplasmic reticulum membrane</location>
    </subcellularLocation>
</comment>
<dbReference type="FunFam" id="2.30.29.30:FF:000011">
    <property type="entry name" value="Oxysterol-binding protein"/>
    <property type="match status" value="1"/>
</dbReference>
<dbReference type="PROSITE" id="PS01013">
    <property type="entry name" value="OSBP"/>
    <property type="match status" value="1"/>
</dbReference>
<reference evidence="17" key="1">
    <citation type="submission" date="2022-01" db="EMBL/GenBank/DDBJ databases">
        <authorList>
            <person name="King R."/>
        </authorList>
    </citation>
    <scope>NUCLEOTIDE SEQUENCE</scope>
</reference>
<proteinExistence type="inferred from homology"/>
<dbReference type="InterPro" id="IPR011993">
    <property type="entry name" value="PH-like_dom_sf"/>
</dbReference>
<dbReference type="GO" id="GO:0005886">
    <property type="term" value="C:plasma membrane"/>
    <property type="evidence" value="ECO:0007669"/>
    <property type="project" value="UniProtKB-SubCell"/>
</dbReference>